<gene>
    <name evidence="2" type="ORF">BIY22_02580</name>
</gene>
<evidence type="ECO:0000313" key="2">
    <source>
        <dbReference type="EMBL" id="OLQ93398.1"/>
    </source>
</evidence>
<dbReference type="EMBL" id="MJMJ01000001">
    <property type="protein sequence ID" value="OLQ93398.1"/>
    <property type="molecule type" value="Genomic_DNA"/>
</dbReference>
<feature type="region of interest" description="Disordered" evidence="1">
    <location>
        <begin position="1"/>
        <end position="29"/>
    </location>
</feature>
<dbReference type="AlphaFoldDB" id="A0A1Q9HR95"/>
<evidence type="ECO:0000313" key="3">
    <source>
        <dbReference type="Proteomes" id="UP000186313"/>
    </source>
</evidence>
<dbReference type="Proteomes" id="UP000186313">
    <property type="component" value="Unassembled WGS sequence"/>
</dbReference>
<dbReference type="OrthoDB" id="6637214at2"/>
<evidence type="ECO:0000256" key="1">
    <source>
        <dbReference type="SAM" id="MobiDB-lite"/>
    </source>
</evidence>
<dbReference type="RefSeq" id="WP_075706035.1">
    <property type="nucleotide sequence ID" value="NZ_MJMJ01000001.1"/>
</dbReference>
<sequence length="484" mass="55080">MSDSEISILDDPRNEPSVDKDAAQSDITEQSSSSVNQLLNNLLVAGARLEVDPDQYLYLAAIHAWDRHADDTMNLVQQSFDEETVLGIARYVDNYAGREEGYIDSRVSNFLKWGVEQRLMTLAGTSVRDEDPQYRLTQLAHDLLKPYFNDEDFDQQESLSQRYKRIEVLLGELNAIEVEDPQAWFESVRSYLPTLKDLLEGVSKNQELLIAQFGTERQDITKKITSSIVEDITALLLFSDDLMKQIKDLKTLILIGADQVLMQLAVLQQTAAARSAPSRLQSGLEEIELFLERTSEFANMSLIDLVSFLERLMQNIRLRLTLDPNANLSQLIDCAIELTRGNSWGLALPFQERCVQMREWSPPPPPVDDCLPILEAEGTHVVRQNPTHLLQELANQIVERELDDKHRIELPDLLSRILKPQDNGFNETDRHRLAVLTLKTITSNAPMPGDQVQPGWMPIDDDNNFYIENIWVQGRAQPENLSDE</sequence>
<feature type="compositionally biased region" description="Basic and acidic residues" evidence="1">
    <location>
        <begin position="10"/>
        <end position="23"/>
    </location>
</feature>
<proteinExistence type="predicted"/>
<protein>
    <submittedName>
        <fullName evidence="2">Uncharacterized protein</fullName>
    </submittedName>
</protein>
<dbReference type="STRING" id="1381081.BIY22_02580"/>
<organism evidence="2 3">
    <name type="scientific">Vibrio panuliri</name>
    <dbReference type="NCBI Taxonomy" id="1381081"/>
    <lineage>
        <taxon>Bacteria</taxon>
        <taxon>Pseudomonadati</taxon>
        <taxon>Pseudomonadota</taxon>
        <taxon>Gammaproteobacteria</taxon>
        <taxon>Vibrionales</taxon>
        <taxon>Vibrionaceae</taxon>
        <taxon>Vibrio</taxon>
    </lineage>
</organism>
<dbReference type="InterPro" id="IPR036141">
    <property type="entry name" value="MukF_M_sp"/>
</dbReference>
<name>A0A1Q9HR95_9VIBR</name>
<dbReference type="Gene3D" id="1.20.58.590">
    <property type="entry name" value="Chromosome partition protein MukF, middle domain"/>
    <property type="match status" value="1"/>
</dbReference>
<reference evidence="2 3" key="1">
    <citation type="submission" date="2016-09" db="EMBL/GenBank/DDBJ databases">
        <title>Genomic Taxonomy of the Vibrionaceae.</title>
        <authorList>
            <person name="Gonzalez-Castillo A."/>
            <person name="Gomez-Gil B."/>
            <person name="Enciso-Ibarra K."/>
        </authorList>
    </citation>
    <scope>NUCLEOTIDE SEQUENCE [LARGE SCALE GENOMIC DNA]</scope>
    <source>
        <strain evidence="2 3">CAIM 703</strain>
    </source>
</reference>
<accession>A0A1Q9HR95</accession>
<comment type="caution">
    <text evidence="2">The sequence shown here is derived from an EMBL/GenBank/DDBJ whole genome shotgun (WGS) entry which is preliminary data.</text>
</comment>